<reference evidence="1 2" key="1">
    <citation type="submission" date="2019-03" db="EMBL/GenBank/DDBJ databases">
        <title>Sequencing the genomes of 1000 actinobacteria strains.</title>
        <authorList>
            <person name="Klenk H.-P."/>
        </authorList>
    </citation>
    <scope>NUCLEOTIDE SEQUENCE [LARGE SCALE GENOMIC DNA]</scope>
    <source>
        <strain evidence="1 2">DSM 18936</strain>
    </source>
</reference>
<evidence type="ECO:0000313" key="2">
    <source>
        <dbReference type="Proteomes" id="UP000294558"/>
    </source>
</evidence>
<keyword evidence="2" id="KW-1185">Reference proteome</keyword>
<accession>A0A4R7I1H0</accession>
<sequence length="112" mass="12080">MTTGDHLVERVRTICAELSGTTEKMSHGAPSFFAGKQYAAVRPDGHHDRTAPHLVCAAPPGVQQELVDDDPERFFVPPYVGGRGWIGVLLTGDVDWDEIAQILGEAHSTVTA</sequence>
<dbReference type="SUPFAM" id="SSF142906">
    <property type="entry name" value="YjbR-like"/>
    <property type="match status" value="1"/>
</dbReference>
<comment type="caution">
    <text evidence="1">The sequence shown here is derived from an EMBL/GenBank/DDBJ whole genome shotgun (WGS) entry which is preliminary data.</text>
</comment>
<dbReference type="Proteomes" id="UP000294558">
    <property type="component" value="Unassembled WGS sequence"/>
</dbReference>
<dbReference type="EMBL" id="SOAU01000001">
    <property type="protein sequence ID" value="TDT17407.1"/>
    <property type="molecule type" value="Genomic_DNA"/>
</dbReference>
<dbReference type="OrthoDB" id="8479417at2"/>
<dbReference type="InterPro" id="IPR038056">
    <property type="entry name" value="YjbR-like_sf"/>
</dbReference>
<dbReference type="Gene3D" id="3.90.1150.30">
    <property type="match status" value="1"/>
</dbReference>
<name>A0A4R7I1H0_9ACTN</name>
<organism evidence="1 2">
    <name type="scientific">Ilumatobacter fluminis</name>
    <dbReference type="NCBI Taxonomy" id="467091"/>
    <lineage>
        <taxon>Bacteria</taxon>
        <taxon>Bacillati</taxon>
        <taxon>Actinomycetota</taxon>
        <taxon>Acidimicrobiia</taxon>
        <taxon>Acidimicrobiales</taxon>
        <taxon>Ilumatobacteraceae</taxon>
        <taxon>Ilumatobacter</taxon>
    </lineage>
</organism>
<gene>
    <name evidence="1" type="ORF">BDK89_3015</name>
</gene>
<dbReference type="Pfam" id="PF04237">
    <property type="entry name" value="YjbR"/>
    <property type="match status" value="1"/>
</dbReference>
<dbReference type="InterPro" id="IPR058532">
    <property type="entry name" value="YjbR/MT2646/Rv2570-like"/>
</dbReference>
<protein>
    <submittedName>
        <fullName evidence="1">YjbR protein</fullName>
    </submittedName>
</protein>
<evidence type="ECO:0000313" key="1">
    <source>
        <dbReference type="EMBL" id="TDT17407.1"/>
    </source>
</evidence>
<dbReference type="RefSeq" id="WP_133869698.1">
    <property type="nucleotide sequence ID" value="NZ_SOAU01000001.1"/>
</dbReference>
<dbReference type="AlphaFoldDB" id="A0A4R7I1H0"/>
<proteinExistence type="predicted"/>